<evidence type="ECO:0000259" key="5">
    <source>
        <dbReference type="PROSITE" id="PS50002"/>
    </source>
</evidence>
<feature type="domain" description="SH3" evidence="5">
    <location>
        <begin position="610"/>
        <end position="669"/>
    </location>
</feature>
<organism evidence="6 7">
    <name type="scientific">Dimorphilus gyrociliatus</name>
    <dbReference type="NCBI Taxonomy" id="2664684"/>
    <lineage>
        <taxon>Eukaryota</taxon>
        <taxon>Metazoa</taxon>
        <taxon>Spiralia</taxon>
        <taxon>Lophotrochozoa</taxon>
        <taxon>Annelida</taxon>
        <taxon>Polychaeta</taxon>
        <taxon>Polychaeta incertae sedis</taxon>
        <taxon>Dinophilidae</taxon>
        <taxon>Dimorphilus</taxon>
    </lineage>
</organism>
<evidence type="ECO:0000256" key="2">
    <source>
        <dbReference type="ARBA" id="ARBA00022443"/>
    </source>
</evidence>
<evidence type="ECO:0000256" key="1">
    <source>
        <dbReference type="ARBA" id="ARBA00006197"/>
    </source>
</evidence>
<dbReference type="GO" id="GO:0003779">
    <property type="term" value="F:actin binding"/>
    <property type="evidence" value="ECO:0007669"/>
    <property type="project" value="TreeGrafter"/>
</dbReference>
<dbReference type="PANTHER" id="PTHR12287:SF23">
    <property type="entry name" value="AROUSER, ISOFORM A-RELATED"/>
    <property type="match status" value="1"/>
</dbReference>
<dbReference type="PROSITE" id="PS50002">
    <property type="entry name" value="SH3"/>
    <property type="match status" value="1"/>
</dbReference>
<dbReference type="SMART" id="SM00326">
    <property type="entry name" value="SH3"/>
    <property type="match status" value="1"/>
</dbReference>
<reference evidence="6 7" key="1">
    <citation type="submission" date="2020-08" db="EMBL/GenBank/DDBJ databases">
        <authorList>
            <person name="Hejnol A."/>
        </authorList>
    </citation>
    <scope>NUCLEOTIDE SEQUENCE [LARGE SCALE GENOMIC DNA]</scope>
</reference>
<gene>
    <name evidence="6" type="ORF">DGYR_LOCUS13350</name>
</gene>
<dbReference type="InterPro" id="IPR013625">
    <property type="entry name" value="PTB"/>
</dbReference>
<comment type="similarity">
    <text evidence="1">Belongs to the EPS8 family.</text>
</comment>
<dbReference type="Gene3D" id="1.10.150.50">
    <property type="entry name" value="Transcription Factor, Ets-1"/>
    <property type="match status" value="1"/>
</dbReference>
<comment type="caution">
    <text evidence="6">The sequence shown here is derived from an EMBL/GenBank/DDBJ whole genome shotgun (WGS) entry which is preliminary data.</text>
</comment>
<keyword evidence="2 3" id="KW-0728">SH3 domain</keyword>
<dbReference type="Pfam" id="PF18016">
    <property type="entry name" value="SAM_3"/>
    <property type="match status" value="1"/>
</dbReference>
<dbReference type="Pfam" id="PF08416">
    <property type="entry name" value="PTB"/>
    <property type="match status" value="1"/>
</dbReference>
<evidence type="ECO:0000256" key="4">
    <source>
        <dbReference type="SAM" id="MobiDB-lite"/>
    </source>
</evidence>
<feature type="region of interest" description="Disordered" evidence="4">
    <location>
        <begin position="490"/>
        <end position="598"/>
    </location>
</feature>
<evidence type="ECO:0000256" key="3">
    <source>
        <dbReference type="PROSITE-ProRule" id="PRU00192"/>
    </source>
</evidence>
<dbReference type="Gene3D" id="2.30.30.40">
    <property type="entry name" value="SH3 Domains"/>
    <property type="match status" value="1"/>
</dbReference>
<dbReference type="InterPro" id="IPR001452">
    <property type="entry name" value="SH3_domain"/>
</dbReference>
<evidence type="ECO:0000313" key="7">
    <source>
        <dbReference type="Proteomes" id="UP000549394"/>
    </source>
</evidence>
<feature type="compositionally biased region" description="Basic and acidic residues" evidence="4">
    <location>
        <begin position="302"/>
        <end position="317"/>
    </location>
</feature>
<proteinExistence type="inferred from homology"/>
<dbReference type="Pfam" id="PF22975">
    <property type="entry name" value="EPS8_2nd"/>
    <property type="match status" value="1"/>
</dbReference>
<dbReference type="SUPFAM" id="SSF50044">
    <property type="entry name" value="SH3-domain"/>
    <property type="match status" value="1"/>
</dbReference>
<feature type="compositionally biased region" description="Basic and acidic residues" evidence="4">
    <location>
        <begin position="551"/>
        <end position="578"/>
    </location>
</feature>
<accession>A0A7I8WD22</accession>
<dbReference type="Gene3D" id="2.30.29.30">
    <property type="entry name" value="Pleckstrin-homology domain (PH domain)/Phosphotyrosine-binding domain (PTB)"/>
    <property type="match status" value="1"/>
</dbReference>
<dbReference type="InterPro" id="IPR011993">
    <property type="entry name" value="PH-like_dom_sf"/>
</dbReference>
<dbReference type="InterPro" id="IPR036028">
    <property type="entry name" value="SH3-like_dom_sf"/>
</dbReference>
<feature type="compositionally biased region" description="Basic and acidic residues" evidence="4">
    <location>
        <begin position="20"/>
        <end position="85"/>
    </location>
</feature>
<dbReference type="InterPro" id="IPR013761">
    <property type="entry name" value="SAM/pointed_sf"/>
</dbReference>
<dbReference type="InterPro" id="IPR039801">
    <property type="entry name" value="EPS8-like"/>
</dbReference>
<dbReference type="InterPro" id="IPR041418">
    <property type="entry name" value="SAM_3"/>
</dbReference>
<dbReference type="PANTHER" id="PTHR12287">
    <property type="entry name" value="EPIDERMAL GROWTH FACTOR RECEPTOR KINASE SUBSTRATE EPS8-RELATED PROTEIN"/>
    <property type="match status" value="1"/>
</dbReference>
<feature type="region of interest" description="Disordered" evidence="4">
    <location>
        <begin position="669"/>
        <end position="745"/>
    </location>
</feature>
<dbReference type="EMBL" id="CAJFCJ010000031">
    <property type="protein sequence ID" value="CAD5126064.1"/>
    <property type="molecule type" value="Genomic_DNA"/>
</dbReference>
<dbReference type="GO" id="GO:0007266">
    <property type="term" value="P:Rho protein signal transduction"/>
    <property type="evidence" value="ECO:0007669"/>
    <property type="project" value="TreeGrafter"/>
</dbReference>
<sequence length="867" mass="101528">MPGVMNNPDYPQDPDPYFAYHDDYKSSRDRRFDRDQEDHYYNERPRRNNDYSEQSRENSGRRRNDRRTYDNDYQSMHDEREDLYSKVRRPHRDRDGQNIGAHNVVESYNNSERGQRRRNDNMNREEGQIIDLDHLVTMSMDRVRDIKEGIEYLRGIRQWLNKLHCSIEVARGKLFCYEAGTKKELEVYPLDSISHVTPVESIDNIYNNVILFVINGEVTRELAAFQCVDRSAHEVADMIERAKMIKRDRPISPQPSERYTDEDKKIVMNRVKMIEQAQTSLQEAGPYVAGQTKEKFRKSMRRSNERHDSNASLLDEKTERDSQMLNRCFDDIERFIYKLQQAAEYHRRLKAAGRRNRRDDGILTERSRPPPSKEFIEVFQKFKLSFILLAKLRDDIFRPTAPELIAHLFTPLNIIVSASRDPETNQPEIASKVVSPLLTRQAKELLEESLTERERFLWESLGPSWTQTREEWTGYVPPYYPNFEGLSSRQDVTSEAEFDHPRQPRGRRHEDSSRYERERPRQESNGQKRVPDTWNSEGLGYGDDEPVQPEVVRREQARHSAEKPKDYDSNPRNSRETNKSSNKAQKAVTEKLPSNPEERNLEFYRRLLNENADIAKATASREGSNNKELDVYSGEYLKVLDHSRNWWKLMNADGNKGFAPFNILSPINGDLQPPAPTSHRRSVSSESSVSNIPKAPPPPPESWKYERPNGSRSSIPENDSNEVQQQKKKTSNYERDVKYSKQASQQDTLNLELKNRLTMGKTERDQFRSKQRVSVTIISDKSSADEVREWLRNKRFDNEVIEALQGRSGRELFDLSKRQIEQICGYDEADRLETQLNVQKGKCGYKSKESAELQRILRSRKSILEDN</sequence>
<dbReference type="Proteomes" id="UP000549394">
    <property type="component" value="Unassembled WGS sequence"/>
</dbReference>
<dbReference type="AlphaFoldDB" id="A0A7I8WD22"/>
<dbReference type="GO" id="GO:0005886">
    <property type="term" value="C:plasma membrane"/>
    <property type="evidence" value="ECO:0007669"/>
    <property type="project" value="TreeGrafter"/>
</dbReference>
<dbReference type="SUPFAM" id="SSF50729">
    <property type="entry name" value="PH domain-like"/>
    <property type="match status" value="1"/>
</dbReference>
<dbReference type="OrthoDB" id="4680325at2759"/>
<feature type="compositionally biased region" description="Polar residues" evidence="4">
    <location>
        <begin position="710"/>
        <end position="724"/>
    </location>
</feature>
<dbReference type="GO" id="GO:0035023">
    <property type="term" value="P:regulation of Rho protein signal transduction"/>
    <property type="evidence" value="ECO:0007669"/>
    <property type="project" value="TreeGrafter"/>
</dbReference>
<feature type="compositionally biased region" description="Basic and acidic residues" evidence="4">
    <location>
        <begin position="497"/>
        <end position="522"/>
    </location>
</feature>
<protein>
    <submittedName>
        <fullName evidence="6">DgyrCDS14232</fullName>
    </submittedName>
</protein>
<name>A0A7I8WD22_9ANNE</name>
<feature type="region of interest" description="Disordered" evidence="4">
    <location>
        <begin position="1"/>
        <end position="104"/>
    </location>
</feature>
<evidence type="ECO:0000313" key="6">
    <source>
        <dbReference type="EMBL" id="CAD5126064.1"/>
    </source>
</evidence>
<feature type="region of interest" description="Disordered" evidence="4">
    <location>
        <begin position="296"/>
        <end position="317"/>
    </location>
</feature>
<keyword evidence="7" id="KW-1185">Reference proteome</keyword>
<dbReference type="InterPro" id="IPR055093">
    <property type="entry name" value="EPS8_2nd"/>
</dbReference>